<accession>A0ABR2QNM6</accession>
<proteinExistence type="predicted"/>
<organism evidence="2 3">
    <name type="scientific">Hibiscus sabdariffa</name>
    <name type="common">roselle</name>
    <dbReference type="NCBI Taxonomy" id="183260"/>
    <lineage>
        <taxon>Eukaryota</taxon>
        <taxon>Viridiplantae</taxon>
        <taxon>Streptophyta</taxon>
        <taxon>Embryophyta</taxon>
        <taxon>Tracheophyta</taxon>
        <taxon>Spermatophyta</taxon>
        <taxon>Magnoliopsida</taxon>
        <taxon>eudicotyledons</taxon>
        <taxon>Gunneridae</taxon>
        <taxon>Pentapetalae</taxon>
        <taxon>rosids</taxon>
        <taxon>malvids</taxon>
        <taxon>Malvales</taxon>
        <taxon>Malvaceae</taxon>
        <taxon>Malvoideae</taxon>
        <taxon>Hibiscus</taxon>
    </lineage>
</organism>
<evidence type="ECO:0000256" key="1">
    <source>
        <dbReference type="SAM" id="MobiDB-lite"/>
    </source>
</evidence>
<comment type="caution">
    <text evidence="2">The sequence shown here is derived from an EMBL/GenBank/DDBJ whole genome shotgun (WGS) entry which is preliminary data.</text>
</comment>
<protein>
    <submittedName>
        <fullName evidence="2">Uncharacterized protein</fullName>
    </submittedName>
</protein>
<evidence type="ECO:0000313" key="3">
    <source>
        <dbReference type="Proteomes" id="UP001396334"/>
    </source>
</evidence>
<gene>
    <name evidence="2" type="ORF">V6N11_024948</name>
</gene>
<name>A0ABR2QNM6_9ROSI</name>
<evidence type="ECO:0000313" key="2">
    <source>
        <dbReference type="EMBL" id="KAK9002263.1"/>
    </source>
</evidence>
<reference evidence="2 3" key="1">
    <citation type="journal article" date="2024" name="G3 (Bethesda)">
        <title>Genome assembly of Hibiscus sabdariffa L. provides insights into metabolisms of medicinal natural products.</title>
        <authorList>
            <person name="Kim T."/>
        </authorList>
    </citation>
    <scope>NUCLEOTIDE SEQUENCE [LARGE SCALE GENOMIC DNA]</scope>
    <source>
        <strain evidence="2">TK-2024</strain>
        <tissue evidence="2">Old leaves</tissue>
    </source>
</reference>
<dbReference type="EMBL" id="JBBPBN010000035">
    <property type="protein sequence ID" value="KAK9002263.1"/>
    <property type="molecule type" value="Genomic_DNA"/>
</dbReference>
<dbReference type="Proteomes" id="UP001396334">
    <property type="component" value="Unassembled WGS sequence"/>
</dbReference>
<sequence length="100" mass="10686">MYRSAKQAICYPCNSHHSGQRLLRPTISSQHQPAPTTIEAEYPTAPTTIEVEPNSSDPVAPTAVEAKLNSPDPVAPTAIEAESNSLAFETETNSSTTHVP</sequence>
<feature type="compositionally biased region" description="Polar residues" evidence="1">
    <location>
        <begin position="82"/>
        <end position="100"/>
    </location>
</feature>
<keyword evidence="3" id="KW-1185">Reference proteome</keyword>
<feature type="region of interest" description="Disordered" evidence="1">
    <location>
        <begin position="67"/>
        <end position="100"/>
    </location>
</feature>